<accession>A0A1I7RT01</accession>
<reference evidence="2" key="1">
    <citation type="submission" date="2016-11" db="UniProtKB">
        <authorList>
            <consortium name="WormBaseParasite"/>
        </authorList>
    </citation>
    <scope>IDENTIFICATION</scope>
</reference>
<sequence length="93" mass="10587">MPKQMHNKNRTMLQSVLYGLIGWKLPVIINSDEFGLASDIPGEQKGSEVQVRCHGQGIDLRLCSEMETRNCRGFSNASTPKILFKTKEDRMEF</sequence>
<protein>
    <submittedName>
        <fullName evidence="2">Ovule protein</fullName>
    </submittedName>
</protein>
<organism evidence="1 2">
    <name type="scientific">Bursaphelenchus xylophilus</name>
    <name type="common">Pinewood nematode worm</name>
    <name type="synonym">Aphelenchoides xylophilus</name>
    <dbReference type="NCBI Taxonomy" id="6326"/>
    <lineage>
        <taxon>Eukaryota</taxon>
        <taxon>Metazoa</taxon>
        <taxon>Ecdysozoa</taxon>
        <taxon>Nematoda</taxon>
        <taxon>Chromadorea</taxon>
        <taxon>Rhabditida</taxon>
        <taxon>Tylenchina</taxon>
        <taxon>Tylenchomorpha</taxon>
        <taxon>Aphelenchoidea</taxon>
        <taxon>Aphelenchoididae</taxon>
        <taxon>Bursaphelenchus</taxon>
    </lineage>
</organism>
<evidence type="ECO:0000313" key="1">
    <source>
        <dbReference type="Proteomes" id="UP000095284"/>
    </source>
</evidence>
<proteinExistence type="predicted"/>
<dbReference type="WBParaSite" id="BXY_0385500.1">
    <property type="protein sequence ID" value="BXY_0385500.1"/>
    <property type="gene ID" value="BXY_0385500"/>
</dbReference>
<dbReference type="AlphaFoldDB" id="A0A1I7RT01"/>
<name>A0A1I7RT01_BURXY</name>
<evidence type="ECO:0000313" key="2">
    <source>
        <dbReference type="WBParaSite" id="BXY_0385500.1"/>
    </source>
</evidence>
<dbReference type="Proteomes" id="UP000095284">
    <property type="component" value="Unplaced"/>
</dbReference>